<dbReference type="EMBL" id="JBHSBH010000004">
    <property type="protein sequence ID" value="MFC3995237.1"/>
    <property type="molecule type" value="Genomic_DNA"/>
</dbReference>
<sequence>MTPKKILVTGGAGFIGRNMIRGMLRDGYTVSSLDNFKIGGSRHIPGDIRDHVEWVEGDTRDLDALLPLVKGKDAVIHLAAPSSFLMYEEDPVEGASVTTHGLLNVLESMRRNDIGKLVYASTSAVYEGNPVPYVEEMELIPPDLKALSKKWNEEAARQYSQRYGMTAIGLRPFSVYGHDEFSKGGYANIISLFAWAMLEGLKPVVWGDGNQTRDFIYVEDAGRAFQTALERDLPTQEFNVGTGVETTFNEVLSMIGDELGRQVEPEYVGVPIAIYAERLWADTARAVDVLGFRHEIDVREGVRRVVGAARRAQDTQRWSELPNAQMYFETLPGD</sequence>
<feature type="domain" description="NAD-dependent epimerase/dehydratase" evidence="2">
    <location>
        <begin position="6"/>
        <end position="241"/>
    </location>
</feature>
<keyword evidence="4" id="KW-1185">Reference proteome</keyword>
<comment type="similarity">
    <text evidence="1">Belongs to the NAD(P)-dependent epimerase/dehydratase family.</text>
</comment>
<evidence type="ECO:0000313" key="3">
    <source>
        <dbReference type="EMBL" id="MFC3995237.1"/>
    </source>
</evidence>
<evidence type="ECO:0000259" key="2">
    <source>
        <dbReference type="Pfam" id="PF01370"/>
    </source>
</evidence>
<dbReference type="Gene3D" id="3.90.25.10">
    <property type="entry name" value="UDP-galactose 4-epimerase, domain 1"/>
    <property type="match status" value="1"/>
</dbReference>
<name>A0ABV8FHE7_9ACTN</name>
<dbReference type="SUPFAM" id="SSF51735">
    <property type="entry name" value="NAD(P)-binding Rossmann-fold domains"/>
    <property type="match status" value="1"/>
</dbReference>
<dbReference type="InterPro" id="IPR001509">
    <property type="entry name" value="Epimerase_deHydtase"/>
</dbReference>
<comment type="caution">
    <text evidence="3">The sequence shown here is derived from an EMBL/GenBank/DDBJ whole genome shotgun (WGS) entry which is preliminary data.</text>
</comment>
<gene>
    <name evidence="3" type="ORF">ACFOVU_04900</name>
</gene>
<reference evidence="4" key="1">
    <citation type="journal article" date="2019" name="Int. J. Syst. Evol. Microbiol.">
        <title>The Global Catalogue of Microorganisms (GCM) 10K type strain sequencing project: providing services to taxonomists for standard genome sequencing and annotation.</title>
        <authorList>
            <consortium name="The Broad Institute Genomics Platform"/>
            <consortium name="The Broad Institute Genome Sequencing Center for Infectious Disease"/>
            <person name="Wu L."/>
            <person name="Ma J."/>
        </authorList>
    </citation>
    <scope>NUCLEOTIDE SEQUENCE [LARGE SCALE GENOMIC DNA]</scope>
    <source>
        <strain evidence="4">TBRC 1826</strain>
    </source>
</reference>
<dbReference type="Pfam" id="PF01370">
    <property type="entry name" value="Epimerase"/>
    <property type="match status" value="1"/>
</dbReference>
<dbReference type="RefSeq" id="WP_378530180.1">
    <property type="nucleotide sequence ID" value="NZ_JBHSBH010000004.1"/>
</dbReference>
<dbReference type="InterPro" id="IPR036291">
    <property type="entry name" value="NAD(P)-bd_dom_sf"/>
</dbReference>
<organism evidence="3 4">
    <name type="scientific">Nocardiopsis sediminis</name>
    <dbReference type="NCBI Taxonomy" id="1778267"/>
    <lineage>
        <taxon>Bacteria</taxon>
        <taxon>Bacillati</taxon>
        <taxon>Actinomycetota</taxon>
        <taxon>Actinomycetes</taxon>
        <taxon>Streptosporangiales</taxon>
        <taxon>Nocardiopsidaceae</taxon>
        <taxon>Nocardiopsis</taxon>
    </lineage>
</organism>
<dbReference type="Proteomes" id="UP001595847">
    <property type="component" value="Unassembled WGS sequence"/>
</dbReference>
<dbReference type="Gene3D" id="3.40.50.720">
    <property type="entry name" value="NAD(P)-binding Rossmann-like Domain"/>
    <property type="match status" value="1"/>
</dbReference>
<dbReference type="PANTHER" id="PTHR43000">
    <property type="entry name" value="DTDP-D-GLUCOSE 4,6-DEHYDRATASE-RELATED"/>
    <property type="match status" value="1"/>
</dbReference>
<proteinExistence type="inferred from homology"/>
<protein>
    <submittedName>
        <fullName evidence="3">NAD-dependent epimerase/dehydratase family protein</fullName>
    </submittedName>
</protein>
<evidence type="ECO:0000256" key="1">
    <source>
        <dbReference type="ARBA" id="ARBA00007637"/>
    </source>
</evidence>
<accession>A0ABV8FHE7</accession>
<evidence type="ECO:0000313" key="4">
    <source>
        <dbReference type="Proteomes" id="UP001595847"/>
    </source>
</evidence>